<dbReference type="eggNOG" id="ENOG5030QZQ">
    <property type="taxonomic scope" value="Bacteria"/>
</dbReference>
<dbReference type="AlphaFoldDB" id="W8TJC7"/>
<dbReference type="OrthoDB" id="2139859at2"/>
<dbReference type="PATRIC" id="fig|1286171.3.peg.2566"/>
<dbReference type="RefSeq" id="WP_025436751.1">
    <property type="nucleotide sequence ID" value="NZ_CP007453.1"/>
</dbReference>
<dbReference type="InterPro" id="IPR041644">
    <property type="entry name" value="GNAT_C"/>
</dbReference>
<dbReference type="Gene3D" id="3.40.630.120">
    <property type="match status" value="1"/>
</dbReference>
<dbReference type="Proteomes" id="UP000019591">
    <property type="component" value="Plasmid EAL2_808p"/>
</dbReference>
<proteinExistence type="predicted"/>
<dbReference type="InterPro" id="IPR041273">
    <property type="entry name" value="NAT_N"/>
</dbReference>
<organism evidence="3 4">
    <name type="scientific">Peptoclostridium acidaminophilum DSM 3953</name>
    <dbReference type="NCBI Taxonomy" id="1286171"/>
    <lineage>
        <taxon>Bacteria</taxon>
        <taxon>Bacillati</taxon>
        <taxon>Bacillota</taxon>
        <taxon>Clostridia</taxon>
        <taxon>Peptostreptococcales</taxon>
        <taxon>Peptoclostridiaceae</taxon>
        <taxon>Peptoclostridium</taxon>
    </lineage>
</organism>
<feature type="domain" description="GNAT-like C-terminal" evidence="2">
    <location>
        <begin position="127"/>
        <end position="273"/>
    </location>
</feature>
<name>W8TJC7_PEPAC</name>
<dbReference type="Pfam" id="PF18164">
    <property type="entry name" value="GNAT_C"/>
    <property type="match status" value="1"/>
</dbReference>
<protein>
    <submittedName>
        <fullName evidence="3">Carbohydrate ABC transporter substrate-bindin g protein, CUT1 family</fullName>
    </submittedName>
</protein>
<evidence type="ECO:0000259" key="2">
    <source>
        <dbReference type="Pfam" id="PF18164"/>
    </source>
</evidence>
<keyword evidence="4" id="KW-1185">Reference proteome</keyword>
<dbReference type="KEGG" id="eac:EAL2_808p03890"/>
<reference evidence="3 4" key="1">
    <citation type="journal article" date="2014" name="Genome Announc.">
        <title>Complete Genome Sequence of Amino Acid-Utilizing Eubacterium acidaminophilum al-2 (DSM 3953).</title>
        <authorList>
            <person name="Poehlein A."/>
            <person name="Andreesen J.R."/>
            <person name="Daniel R."/>
        </authorList>
    </citation>
    <scope>NUCLEOTIDE SEQUENCE [LARGE SCALE GENOMIC DNA]</scope>
    <source>
        <strain evidence="3 4">DSM 3953</strain>
        <plasmid evidence="4">Plasmid EAL2_808p</plasmid>
    </source>
</reference>
<evidence type="ECO:0000313" key="4">
    <source>
        <dbReference type="Proteomes" id="UP000019591"/>
    </source>
</evidence>
<accession>W8TJC7</accession>
<geneLocation type="plasmid" evidence="3 4">
    <name>EAL2_808p</name>
</geneLocation>
<dbReference type="EMBL" id="CP007453">
    <property type="protein sequence ID" value="AHM57893.1"/>
    <property type="molecule type" value="Genomic_DNA"/>
</dbReference>
<keyword evidence="3" id="KW-0614">Plasmid</keyword>
<dbReference type="HOGENOM" id="CLU_076321_0_0_9"/>
<sequence>MTKNEFMFKLNSILSQLDFDVEAKHDALKYIPAHYGYISKAAKEAYILDDDSDPIKKRKPHTKLMILIFKMVELSDTYKEKGLPENVILDTLSDVTLRQRLYKMMHGKLGLSDEDIMWLKRIYQLKIFKLGALQFEITDMKYVKWKGIKYIEGVSELIPEGVPTLNVHIRRGVDFSRDAVDSSFQRAESFFAEHFPGHDFVAYTCNSWMLYPGNEAFLAPTSNILDFAARFQLIGEATDKDMAIKYIYFKRYRYKKDYPQETSLQRKVLGSFNKLGAGCGIIWREKTL</sequence>
<evidence type="ECO:0000259" key="1">
    <source>
        <dbReference type="Pfam" id="PF18082"/>
    </source>
</evidence>
<gene>
    <name evidence="3" type="ORF">EAL2_808p03890</name>
</gene>
<evidence type="ECO:0000313" key="3">
    <source>
        <dbReference type="EMBL" id="AHM57893.1"/>
    </source>
</evidence>
<dbReference type="Pfam" id="PF18082">
    <property type="entry name" value="NAT_N"/>
    <property type="match status" value="1"/>
</dbReference>
<feature type="domain" description="N-acyltransferase N-terminal" evidence="1">
    <location>
        <begin position="10"/>
        <end position="124"/>
    </location>
</feature>